<dbReference type="CDD" id="cd00158">
    <property type="entry name" value="RHOD"/>
    <property type="match status" value="1"/>
</dbReference>
<evidence type="ECO:0000313" key="3">
    <source>
        <dbReference type="Proteomes" id="UP000293995"/>
    </source>
</evidence>
<dbReference type="InterPro" id="IPR036873">
    <property type="entry name" value="Rhodanese-like_dom_sf"/>
</dbReference>
<proteinExistence type="predicted"/>
<dbReference type="PANTHER" id="PTHR43031">
    <property type="entry name" value="FAD-DEPENDENT OXIDOREDUCTASE"/>
    <property type="match status" value="1"/>
</dbReference>
<dbReference type="Proteomes" id="UP000293995">
    <property type="component" value="Chromosome"/>
</dbReference>
<dbReference type="PANTHER" id="PTHR43031:SF1">
    <property type="entry name" value="PYRIDINE NUCLEOTIDE-DISULPHIDE OXIDOREDUCTASE"/>
    <property type="match status" value="1"/>
</dbReference>
<dbReference type="SMART" id="SM00450">
    <property type="entry name" value="RHOD"/>
    <property type="match status" value="1"/>
</dbReference>
<dbReference type="GO" id="GO:0004792">
    <property type="term" value="F:thiosulfate-cyanide sulfurtransferase activity"/>
    <property type="evidence" value="ECO:0007669"/>
    <property type="project" value="InterPro"/>
</dbReference>
<accession>A0A4P6EF32</accession>
<sequence length="97" mass="10649">MKTITVQQLHESTGVPLIDVRETHEFDAGHVPGAVNIPFSTWRDRVDEFPTEPFHVICELGGRSASVARKLDAAGYDVTDVAGGTAEWVEQGFPVER</sequence>
<dbReference type="KEGG" id="mprt:ET475_10635"/>
<dbReference type="EMBL" id="CP035494">
    <property type="protein sequence ID" value="QAY60396.1"/>
    <property type="molecule type" value="Genomic_DNA"/>
</dbReference>
<feature type="domain" description="Rhodanese" evidence="1">
    <location>
        <begin position="11"/>
        <end position="97"/>
    </location>
</feature>
<evidence type="ECO:0000313" key="2">
    <source>
        <dbReference type="EMBL" id="QAY60396.1"/>
    </source>
</evidence>
<name>A0A4P6EF32_9MICO</name>
<dbReference type="PROSITE" id="PS00380">
    <property type="entry name" value="RHODANESE_1"/>
    <property type="match status" value="1"/>
</dbReference>
<evidence type="ECO:0000259" key="1">
    <source>
        <dbReference type="PROSITE" id="PS50206"/>
    </source>
</evidence>
<dbReference type="RefSeq" id="WP_129389706.1">
    <property type="nucleotide sequence ID" value="NZ_CP035494.1"/>
</dbReference>
<dbReference type="Pfam" id="PF00581">
    <property type="entry name" value="Rhodanese"/>
    <property type="match status" value="1"/>
</dbReference>
<dbReference type="OrthoDB" id="9800872at2"/>
<dbReference type="PROSITE" id="PS50206">
    <property type="entry name" value="RHODANESE_3"/>
    <property type="match status" value="1"/>
</dbReference>
<organism evidence="2 3">
    <name type="scientific">Microbacterium protaetiae</name>
    <dbReference type="NCBI Taxonomy" id="2509458"/>
    <lineage>
        <taxon>Bacteria</taxon>
        <taxon>Bacillati</taxon>
        <taxon>Actinomycetota</taxon>
        <taxon>Actinomycetes</taxon>
        <taxon>Micrococcales</taxon>
        <taxon>Microbacteriaceae</taxon>
        <taxon>Microbacterium</taxon>
    </lineage>
</organism>
<dbReference type="SUPFAM" id="SSF52821">
    <property type="entry name" value="Rhodanese/Cell cycle control phosphatase"/>
    <property type="match status" value="1"/>
</dbReference>
<reference evidence="2 3" key="1">
    <citation type="submission" date="2019-01" db="EMBL/GenBank/DDBJ databases">
        <title>Genome sequencing of strain DFW100M-13.</title>
        <authorList>
            <person name="Heo J."/>
            <person name="Kim S.-J."/>
            <person name="Kim J.-S."/>
            <person name="Hong S.-B."/>
            <person name="Kwon S.-W."/>
        </authorList>
    </citation>
    <scope>NUCLEOTIDE SEQUENCE [LARGE SCALE GENOMIC DNA]</scope>
    <source>
        <strain evidence="2 3">DFW100M-13</strain>
    </source>
</reference>
<dbReference type="InterPro" id="IPR050229">
    <property type="entry name" value="GlpE_sulfurtransferase"/>
</dbReference>
<dbReference type="InterPro" id="IPR001307">
    <property type="entry name" value="Thiosulphate_STrfase_CS"/>
</dbReference>
<dbReference type="Gene3D" id="3.40.250.10">
    <property type="entry name" value="Rhodanese-like domain"/>
    <property type="match status" value="1"/>
</dbReference>
<protein>
    <submittedName>
        <fullName evidence="2">Rhodanese-like domain-containing protein</fullName>
    </submittedName>
</protein>
<gene>
    <name evidence="2" type="ORF">ET475_10635</name>
</gene>
<dbReference type="InterPro" id="IPR001763">
    <property type="entry name" value="Rhodanese-like_dom"/>
</dbReference>
<keyword evidence="3" id="KW-1185">Reference proteome</keyword>
<dbReference type="AlphaFoldDB" id="A0A4P6EF32"/>